<name>A0A835PEK3_VANPL</name>
<dbReference type="AlphaFoldDB" id="A0A835PEK3"/>
<comment type="caution">
    <text evidence="1">The sequence shown here is derived from an EMBL/GenBank/DDBJ whole genome shotgun (WGS) entry which is preliminary data.</text>
</comment>
<organism evidence="1 2">
    <name type="scientific">Vanilla planifolia</name>
    <name type="common">Vanilla</name>
    <dbReference type="NCBI Taxonomy" id="51239"/>
    <lineage>
        <taxon>Eukaryota</taxon>
        <taxon>Viridiplantae</taxon>
        <taxon>Streptophyta</taxon>
        <taxon>Embryophyta</taxon>
        <taxon>Tracheophyta</taxon>
        <taxon>Spermatophyta</taxon>
        <taxon>Magnoliopsida</taxon>
        <taxon>Liliopsida</taxon>
        <taxon>Asparagales</taxon>
        <taxon>Orchidaceae</taxon>
        <taxon>Vanilloideae</taxon>
        <taxon>Vanilleae</taxon>
        <taxon>Vanilla</taxon>
    </lineage>
</organism>
<evidence type="ECO:0000313" key="2">
    <source>
        <dbReference type="Proteomes" id="UP000639772"/>
    </source>
</evidence>
<accession>A0A835PEK3</accession>
<reference evidence="1 2" key="1">
    <citation type="journal article" date="2020" name="Nat. Food">
        <title>A phased Vanilla planifolia genome enables genetic improvement of flavour and production.</title>
        <authorList>
            <person name="Hasing T."/>
            <person name="Tang H."/>
            <person name="Brym M."/>
            <person name="Khazi F."/>
            <person name="Huang T."/>
            <person name="Chambers A.H."/>
        </authorList>
    </citation>
    <scope>NUCLEOTIDE SEQUENCE [LARGE SCALE GENOMIC DNA]</scope>
    <source>
        <tissue evidence="1">Leaf</tissue>
    </source>
</reference>
<proteinExistence type="predicted"/>
<evidence type="ECO:0000313" key="1">
    <source>
        <dbReference type="EMBL" id="KAG0450554.1"/>
    </source>
</evidence>
<gene>
    <name evidence="1" type="ORF">HPP92_026676</name>
</gene>
<sequence>MVFGSIRIGLSVQSEKGFLIFKSETTTFRIEKPTPQSILSLSENDGHGVRLPDSFERVLDQDQWSLNSLFSKRWAWHPVPKRGQELRVGNQWIWQCNNVLREEWRSLRKWIDYLRDSELIPMDCYRIFQKQVMLTSGELAAWKAHLVVQSSKWSLQN</sequence>
<dbReference type="EMBL" id="JADCNM010000113">
    <property type="protein sequence ID" value="KAG0450554.1"/>
    <property type="molecule type" value="Genomic_DNA"/>
</dbReference>
<protein>
    <submittedName>
        <fullName evidence="1">Uncharacterized protein</fullName>
    </submittedName>
</protein>
<dbReference type="Proteomes" id="UP000639772">
    <property type="component" value="Unassembled WGS sequence"/>
</dbReference>